<dbReference type="InterPro" id="IPR016024">
    <property type="entry name" value="ARM-type_fold"/>
</dbReference>
<reference evidence="1 2" key="1">
    <citation type="submission" date="2018-03" db="EMBL/GenBank/DDBJ databases">
        <title>Draft Genome Sequences of the Obligatory Marine Myxobacteria Enhygromyxa salina SWB005.</title>
        <authorList>
            <person name="Poehlein A."/>
            <person name="Moghaddam J.A."/>
            <person name="Harms H."/>
            <person name="Alanjari M."/>
            <person name="Koenig G.M."/>
            <person name="Daniel R."/>
            <person name="Schaeberle T.F."/>
        </authorList>
    </citation>
    <scope>NUCLEOTIDE SEQUENCE [LARGE SCALE GENOMIC DNA]</scope>
    <source>
        <strain evidence="1 2">SWB005</strain>
    </source>
</reference>
<name>A0A2S9Y7L4_9BACT</name>
<evidence type="ECO:0008006" key="3">
    <source>
        <dbReference type="Google" id="ProtNLM"/>
    </source>
</evidence>
<evidence type="ECO:0000313" key="1">
    <source>
        <dbReference type="EMBL" id="PRQ01098.1"/>
    </source>
</evidence>
<proteinExistence type="predicted"/>
<protein>
    <recommendedName>
        <fullName evidence="3">HEAT repeat protein</fullName>
    </recommendedName>
</protein>
<dbReference type="SUPFAM" id="SSF48371">
    <property type="entry name" value="ARM repeat"/>
    <property type="match status" value="1"/>
</dbReference>
<dbReference type="EMBL" id="PVNK01000136">
    <property type="protein sequence ID" value="PRQ01098.1"/>
    <property type="molecule type" value="Genomic_DNA"/>
</dbReference>
<accession>A0A2S9Y7L4</accession>
<sequence>MWHDAAVLTVALALQLFAPPQVSAPEESPPAAAPVSDTYDLDAATADVEVILVDRGKAYLDARARLEDHPALAAEAVVARLERVPAPGPEKRDRLLNVLAALKRPEHVGMFGEQLRAAMLHERPTELWIQLLRQQGAAATPVLIGLVGDRELSNQQRGLLLEALVELTQREALGELMAMVGRGAAELQDTLRRALIRRAREHSPDRAAIAAGIDEDLEADADDESRLAQLLILRAACCDLDEAFSGRLEALAGDPSSPFQVRVAAIDGLGRLGLGADVLGAVVREQSEAALGGSQAGEVLVSLALEAMPGDEASTLVSELSLTTAEAPRLAQLGYRHAELAADHSWLAGSQAHPWPEVRKAALSRVAERGSCDKSTVRALAKISGPVSESGEADTRVGRAAVGALGRCADPSALEALRELVEDTGVDLSQRGEAARQLVEHDSAGTDYVAELLVDGRYPDLARELAIALGHADAPSEAVRDALCRISRANPMVASTARESLSKLFPGQSCR</sequence>
<keyword evidence="2" id="KW-1185">Reference proteome</keyword>
<dbReference type="AlphaFoldDB" id="A0A2S9Y7L4"/>
<organism evidence="1 2">
    <name type="scientific">Enhygromyxa salina</name>
    <dbReference type="NCBI Taxonomy" id="215803"/>
    <lineage>
        <taxon>Bacteria</taxon>
        <taxon>Pseudomonadati</taxon>
        <taxon>Myxococcota</taxon>
        <taxon>Polyangia</taxon>
        <taxon>Nannocystales</taxon>
        <taxon>Nannocystaceae</taxon>
        <taxon>Enhygromyxa</taxon>
    </lineage>
</organism>
<evidence type="ECO:0000313" key="2">
    <source>
        <dbReference type="Proteomes" id="UP000237968"/>
    </source>
</evidence>
<dbReference type="Gene3D" id="1.25.10.10">
    <property type="entry name" value="Leucine-rich Repeat Variant"/>
    <property type="match status" value="1"/>
</dbReference>
<dbReference type="InterPro" id="IPR011989">
    <property type="entry name" value="ARM-like"/>
</dbReference>
<comment type="caution">
    <text evidence="1">The sequence shown here is derived from an EMBL/GenBank/DDBJ whole genome shotgun (WGS) entry which is preliminary data.</text>
</comment>
<gene>
    <name evidence="1" type="ORF">ENSA5_27800</name>
</gene>
<dbReference type="Proteomes" id="UP000237968">
    <property type="component" value="Unassembled WGS sequence"/>
</dbReference>